<sequence length="480" mass="55427">MNALELYHQTYTYDTSNNLTHLSHQANSNTWQQTIAIHPHNNRGTETPQSTTDFDTNGNLLTLNNIGTLRWYYNNTLNKLTQQDKNNTTEYYVYDHQGNRVRTVIESNKQIQSQRNYLPSLDTSTNKAKQQANTLHIGTHILSEINKDNPQTRYQLSSHLKTNTLELNDQAQIISYESYSPYGTTTLIAGKNKAQVQQKRYRYTGKERGDSSGLYYYGARYLAPWMARWISPDSTGTVNGLNLYTYVGNNPLKYIDPTGHVRTTADQKDTEVKKMAQIMKIQKDILKSNVFKELGALESSSRFVESRPTYDRLDEAIEKLRFSTDKRITELKKDKGLSHMSASIRFYSSDEFKEMVFKKYKIANCGESADVMLHGLSEKYFDMPVESIRTTSPDHTFNIINRDQSTSIFEPEKWNEDTLVVDAWAKFVLTKQEFLRVNLSKYHRLAVYMTGDTEQVIKHKGVVSVRFFLGTKLKGEESRF</sequence>
<name>A0A3G3IKU5_9GAMM</name>
<proteinExistence type="predicted"/>
<evidence type="ECO:0008006" key="3">
    <source>
        <dbReference type="Google" id="ProtNLM"/>
    </source>
</evidence>
<dbReference type="Gene3D" id="2.180.10.10">
    <property type="entry name" value="RHS repeat-associated core"/>
    <property type="match status" value="1"/>
</dbReference>
<dbReference type="InterPro" id="IPR050708">
    <property type="entry name" value="T6SS_VgrG/RHS"/>
</dbReference>
<dbReference type="KEGG" id="bthg:MS2017_0648"/>
<accession>A0A3G3IKU5</accession>
<dbReference type="InterPro" id="IPR022385">
    <property type="entry name" value="Rhs_assc_core"/>
</dbReference>
<reference evidence="1 2" key="1">
    <citation type="submission" date="2017-11" db="EMBL/GenBank/DDBJ databases">
        <title>Genome sequence of the bacterial symbiont EPR9N from a vent mussel Bathymodiolus thermophilus.</title>
        <authorList>
            <person name="Won Y.-J."/>
        </authorList>
    </citation>
    <scope>NUCLEOTIDE SEQUENCE [LARGE SCALE GENOMIC DNA]</scope>
    <source>
        <strain evidence="1 2">EPR9N</strain>
    </source>
</reference>
<dbReference type="AlphaFoldDB" id="A0A3G3IKU5"/>
<dbReference type="EMBL" id="CP024634">
    <property type="protein sequence ID" value="AYQ56381.1"/>
    <property type="molecule type" value="Genomic_DNA"/>
</dbReference>
<dbReference type="PANTHER" id="PTHR32305:SF15">
    <property type="entry name" value="PROTEIN RHSA-RELATED"/>
    <property type="match status" value="1"/>
</dbReference>
<dbReference type="PANTHER" id="PTHR32305">
    <property type="match status" value="1"/>
</dbReference>
<gene>
    <name evidence="1" type="ORF">MS2017_0648</name>
</gene>
<organism evidence="1 2">
    <name type="scientific">Bathymodiolus thermophilus thioautotrophic gill symbiont</name>
    <dbReference type="NCBI Taxonomy" id="2360"/>
    <lineage>
        <taxon>Bacteria</taxon>
        <taxon>Pseudomonadati</taxon>
        <taxon>Pseudomonadota</taxon>
        <taxon>Gammaproteobacteria</taxon>
        <taxon>sulfur-oxidizing symbionts</taxon>
    </lineage>
</organism>
<dbReference type="RefSeq" id="WP_122951251.1">
    <property type="nucleotide sequence ID" value="NZ_CP024634.1"/>
</dbReference>
<dbReference type="Proteomes" id="UP000278334">
    <property type="component" value="Chromosome"/>
</dbReference>
<protein>
    <recommendedName>
        <fullName evidence="3">Insecticidal toxin complex protein</fullName>
    </recommendedName>
</protein>
<dbReference type="NCBIfam" id="TIGR03696">
    <property type="entry name" value="Rhs_assc_core"/>
    <property type="match status" value="1"/>
</dbReference>
<evidence type="ECO:0000313" key="1">
    <source>
        <dbReference type="EMBL" id="AYQ56381.1"/>
    </source>
</evidence>
<evidence type="ECO:0000313" key="2">
    <source>
        <dbReference type="Proteomes" id="UP000278334"/>
    </source>
</evidence>